<keyword evidence="5" id="KW-0862">Zinc</keyword>
<accession>A0A8C7NN15</accession>
<feature type="domain" description="Peptidase M16 C-terminal" evidence="10">
    <location>
        <begin position="711"/>
        <end position="857"/>
    </location>
</feature>
<keyword evidence="4" id="KW-0378">Hydrolase</keyword>
<dbReference type="SUPFAM" id="SSF63411">
    <property type="entry name" value="LuxS/MPP-like metallohydrolase"/>
    <property type="match status" value="4"/>
</dbReference>
<protein>
    <submittedName>
        <fullName evidence="12">Nardilysin a (N-arginine dibasic convertase)</fullName>
    </submittedName>
</protein>
<feature type="domain" description="Peptidase M16 N-terminal" evidence="9">
    <location>
        <begin position="80"/>
        <end position="207"/>
    </location>
</feature>
<evidence type="ECO:0000256" key="3">
    <source>
        <dbReference type="ARBA" id="ARBA00022723"/>
    </source>
</evidence>
<proteinExistence type="inferred from homology"/>
<dbReference type="GO" id="GO:0004222">
    <property type="term" value="F:metalloendopeptidase activity"/>
    <property type="evidence" value="ECO:0007669"/>
    <property type="project" value="InterPro"/>
</dbReference>
<dbReference type="PROSITE" id="PS00143">
    <property type="entry name" value="INSULINASE"/>
    <property type="match status" value="1"/>
</dbReference>
<dbReference type="Pfam" id="PF16187">
    <property type="entry name" value="Peptidase_M16_M"/>
    <property type="match status" value="1"/>
</dbReference>
<feature type="compositionally biased region" description="Acidic residues" evidence="8">
    <location>
        <begin position="17"/>
        <end position="61"/>
    </location>
</feature>
<evidence type="ECO:0000259" key="10">
    <source>
        <dbReference type="Pfam" id="PF05193"/>
    </source>
</evidence>
<name>A0A8C7NN15_ONCMY</name>
<evidence type="ECO:0000256" key="5">
    <source>
        <dbReference type="ARBA" id="ARBA00022833"/>
    </source>
</evidence>
<dbReference type="Pfam" id="PF00675">
    <property type="entry name" value="Peptidase_M16"/>
    <property type="match status" value="1"/>
</dbReference>
<feature type="region of interest" description="Disordered" evidence="8">
    <location>
        <begin position="1"/>
        <end position="78"/>
    </location>
</feature>
<dbReference type="InterPro" id="IPR007863">
    <property type="entry name" value="Peptidase_M16_C"/>
</dbReference>
<dbReference type="FunFam" id="3.30.830.10:FF:000005">
    <property type="entry name" value="nardilysin isoform X1"/>
    <property type="match status" value="1"/>
</dbReference>
<keyword evidence="6" id="KW-0482">Metalloprotease</keyword>
<keyword evidence="2" id="KW-0645">Protease</keyword>
<reference evidence="12" key="1">
    <citation type="submission" date="2020-07" db="EMBL/GenBank/DDBJ databases">
        <title>A long reads based de novo assembly of the rainbow trout Arlee double haploid line genome.</title>
        <authorList>
            <person name="Gao G."/>
            <person name="Palti Y."/>
        </authorList>
    </citation>
    <scope>NUCLEOTIDE SEQUENCE [LARGE SCALE GENOMIC DNA]</scope>
</reference>
<reference evidence="12" key="2">
    <citation type="submission" date="2025-08" db="UniProtKB">
        <authorList>
            <consortium name="Ensembl"/>
        </authorList>
    </citation>
    <scope>IDENTIFICATION</scope>
</reference>
<dbReference type="InterPro" id="IPR011765">
    <property type="entry name" value="Pept_M16_N"/>
</dbReference>
<dbReference type="GO" id="GO:0046872">
    <property type="term" value="F:metal ion binding"/>
    <property type="evidence" value="ECO:0007669"/>
    <property type="project" value="UniProtKB-KW"/>
</dbReference>
<dbReference type="GeneTree" id="ENSGT00940000155026"/>
<comment type="similarity">
    <text evidence="1 7">Belongs to the peptidase M16 family.</text>
</comment>
<dbReference type="InterPro" id="IPR032632">
    <property type="entry name" value="Peptidase_M16_M"/>
</dbReference>
<dbReference type="Proteomes" id="UP000694395">
    <property type="component" value="Chromosome 7"/>
</dbReference>
<dbReference type="PANTHER" id="PTHR43690">
    <property type="entry name" value="NARDILYSIN"/>
    <property type="match status" value="1"/>
</dbReference>
<dbReference type="FunFam" id="3.30.830.10:FF:000027">
    <property type="entry name" value="nardilysin isoform X1"/>
    <property type="match status" value="1"/>
</dbReference>
<dbReference type="InterPro" id="IPR050626">
    <property type="entry name" value="Peptidase_M16"/>
</dbReference>
<keyword evidence="13" id="KW-1185">Reference proteome</keyword>
<dbReference type="InterPro" id="IPR001431">
    <property type="entry name" value="Pept_M16_Zn_BS"/>
</dbReference>
<evidence type="ECO:0000259" key="9">
    <source>
        <dbReference type="Pfam" id="PF00675"/>
    </source>
</evidence>
<evidence type="ECO:0000259" key="11">
    <source>
        <dbReference type="Pfam" id="PF16187"/>
    </source>
</evidence>
<evidence type="ECO:0000313" key="13">
    <source>
        <dbReference type="Proteomes" id="UP000694395"/>
    </source>
</evidence>
<dbReference type="PANTHER" id="PTHR43690:SF18">
    <property type="entry name" value="INSULIN-DEGRADING ENZYME-RELATED"/>
    <property type="match status" value="1"/>
</dbReference>
<sequence length="1010" mass="115831">GLRVLLISDFTGPASSGDDESEEEEELGEEEEEEEDSGEETEEESEEEEDDKDSDFEDDEDGGKRKKGHSEKQVRPEEEITSAAALCVGIGSFSDPNDLPGLAHFLEHMVFMGSEKYPSENGFDAFLKKHGGSDNASTDCERTVFQFDIQRKKFREALDRWAQFFICPLMIRDAIDREVEAVDSEYQLAKPSDSHRKEMLFGSLAKPGHPMGKFGWGNAQTLKTEPRKKKINVYKRLRSFWKRHYSAHYMTLTVQSKEKLDTLEEWVKEIFSGVPNNAQPKPDFSELLDPFDTPAFNKLYRVVPVRKVHALTITWSLPPQEKHYRVKPLHYISWLIGHEGTGSILSILRRKCWAMALFGGNSETGFDQNSTYSIFSISITLTDQGFQNFYQVAHLVFQYLKMLQSLGPQQRIYEEIQKIEANEFHYQEQTDPIEYVEDICENMQLFPKEHFLTGDQLMFQYSPEVISAALSLLTPDRSNLLLLSPEHEGHCPLREKWFGTHYSVEDIQQEWRERWNGDFEHSSDLHLPVENKFIATDFSLKLSDCPDTELPVRVTANDRGCLWYKKDNKFNIPKAYIRFHLISPVIQQSAKNLVLFDLLVNILGHNLAEPAYEADVAQLDYKLSVGEHGLVIKVKGFNHKLPLLFHLILDHLADFSACQDVFNMFSEQLKKAYFNILIRPEKLGKDVRLLILEHGRWSMVEKYQALADGGLTVEQLMEFSRTFKTQLYAEGLVQGNFTSQESIQFLQYVTDKLQFSKLPAEVSVLFRVVELPLKQHLCKVKALNKGDANSEVTVYYQSGLKNLREHTLMELLVMHMEEPCFDFLRTKETLGYHVYPTCRNTSGVLGFSVTVETQATKFNLLVKLKVCVCVQVTALVKLKECEDTHLGEEVDRNWAEVVTQQYVFNRLHREIEALKQMTRAELVSWYLEHRGHNCRKLSVHVVGFGPEEGDPPGDGNGERDEEECGTSSYGEVSKLTFLPASPKMAAATSIMDIPSFTQSLTLFPYHKIIQ</sequence>
<feature type="domain" description="Peptidase M16 C-terminal" evidence="10">
    <location>
        <begin position="234"/>
        <end position="418"/>
    </location>
</feature>
<evidence type="ECO:0000256" key="1">
    <source>
        <dbReference type="ARBA" id="ARBA00007261"/>
    </source>
</evidence>
<dbReference type="Ensembl" id="ENSOMYT00000010806.2">
    <property type="protein sequence ID" value="ENSOMYP00000009769.2"/>
    <property type="gene ID" value="ENSOMYG00000004766.2"/>
</dbReference>
<reference evidence="12" key="3">
    <citation type="submission" date="2025-09" db="UniProtKB">
        <authorList>
            <consortium name="Ensembl"/>
        </authorList>
    </citation>
    <scope>IDENTIFICATION</scope>
</reference>
<feature type="region of interest" description="Disordered" evidence="8">
    <location>
        <begin position="945"/>
        <end position="968"/>
    </location>
</feature>
<evidence type="ECO:0000256" key="6">
    <source>
        <dbReference type="ARBA" id="ARBA00023049"/>
    </source>
</evidence>
<evidence type="ECO:0000256" key="8">
    <source>
        <dbReference type="SAM" id="MobiDB-lite"/>
    </source>
</evidence>
<dbReference type="Gene3D" id="3.30.830.10">
    <property type="entry name" value="Metalloenzyme, LuxS/M16 peptidase-like"/>
    <property type="match status" value="5"/>
</dbReference>
<feature type="domain" description="Peptidase M16 middle/third" evidence="11">
    <location>
        <begin position="424"/>
        <end position="705"/>
    </location>
</feature>
<dbReference type="GO" id="GO:0006508">
    <property type="term" value="P:proteolysis"/>
    <property type="evidence" value="ECO:0007669"/>
    <property type="project" value="UniProtKB-KW"/>
</dbReference>
<dbReference type="InterPro" id="IPR011249">
    <property type="entry name" value="Metalloenz_LuxS/M16"/>
</dbReference>
<dbReference type="AlphaFoldDB" id="A0A8C7NN15"/>
<evidence type="ECO:0000256" key="7">
    <source>
        <dbReference type="RuleBase" id="RU004447"/>
    </source>
</evidence>
<dbReference type="Pfam" id="PF05193">
    <property type="entry name" value="Peptidase_M16_C"/>
    <property type="match status" value="2"/>
</dbReference>
<evidence type="ECO:0000256" key="4">
    <source>
        <dbReference type="ARBA" id="ARBA00022801"/>
    </source>
</evidence>
<gene>
    <name evidence="12" type="primary">LOC110528861</name>
</gene>
<evidence type="ECO:0000256" key="2">
    <source>
        <dbReference type="ARBA" id="ARBA00022670"/>
    </source>
</evidence>
<keyword evidence="3" id="KW-0479">Metal-binding</keyword>
<evidence type="ECO:0000313" key="12">
    <source>
        <dbReference type="Ensembl" id="ENSOMYP00000009769.2"/>
    </source>
</evidence>
<organism evidence="12 13">
    <name type="scientific">Oncorhynchus mykiss</name>
    <name type="common">Rainbow trout</name>
    <name type="synonym">Salmo gairdneri</name>
    <dbReference type="NCBI Taxonomy" id="8022"/>
    <lineage>
        <taxon>Eukaryota</taxon>
        <taxon>Metazoa</taxon>
        <taxon>Chordata</taxon>
        <taxon>Craniata</taxon>
        <taxon>Vertebrata</taxon>
        <taxon>Euteleostomi</taxon>
        <taxon>Actinopterygii</taxon>
        <taxon>Neopterygii</taxon>
        <taxon>Teleostei</taxon>
        <taxon>Protacanthopterygii</taxon>
        <taxon>Salmoniformes</taxon>
        <taxon>Salmonidae</taxon>
        <taxon>Salmoninae</taxon>
        <taxon>Oncorhynchus</taxon>
    </lineage>
</organism>